<protein>
    <submittedName>
        <fullName evidence="2">Uncharacterized protein</fullName>
    </submittedName>
</protein>
<name>A0A828Z8J2_9LEPT</name>
<dbReference type="GeneID" id="61111616"/>
<reference evidence="2 3" key="1">
    <citation type="submission" date="2012-10" db="EMBL/GenBank/DDBJ databases">
        <authorList>
            <person name="Harkins D.M."/>
            <person name="Durkin A.S."/>
            <person name="Brinkac L.M."/>
            <person name="Haft D.H."/>
            <person name="Selengut J.D."/>
            <person name="Sanka R."/>
            <person name="DePew J."/>
            <person name="Purushe J."/>
            <person name="Whelen A.C."/>
            <person name="Vinetz J.M."/>
            <person name="Sutton G.G."/>
            <person name="Nierman W.C."/>
            <person name="Fouts D.E."/>
        </authorList>
    </citation>
    <scope>NUCLEOTIDE SEQUENCE [LARGE SCALE GENOMIC DNA]</scope>
    <source>
        <strain evidence="2 3">2006001853</strain>
    </source>
</reference>
<dbReference type="AlphaFoldDB" id="A0A828Z8J2"/>
<dbReference type="EMBL" id="AFLV02000008">
    <property type="protein sequence ID" value="EKR66179.1"/>
    <property type="molecule type" value="Genomic_DNA"/>
</dbReference>
<proteinExistence type="predicted"/>
<gene>
    <name evidence="2" type="ORF">LEP1GSC036_0975</name>
</gene>
<organism evidence="2 3">
    <name type="scientific">Leptospira weilii str. 2006001853</name>
    <dbReference type="NCBI Taxonomy" id="1001589"/>
    <lineage>
        <taxon>Bacteria</taxon>
        <taxon>Pseudomonadati</taxon>
        <taxon>Spirochaetota</taxon>
        <taxon>Spirochaetia</taxon>
        <taxon>Leptospirales</taxon>
        <taxon>Leptospiraceae</taxon>
        <taxon>Leptospira</taxon>
    </lineage>
</organism>
<evidence type="ECO:0000256" key="1">
    <source>
        <dbReference type="SAM" id="MobiDB-lite"/>
    </source>
</evidence>
<feature type="region of interest" description="Disordered" evidence="1">
    <location>
        <begin position="1"/>
        <end position="26"/>
    </location>
</feature>
<accession>A0A828Z8J2</accession>
<comment type="caution">
    <text evidence="2">The sequence shown here is derived from an EMBL/GenBank/DDBJ whole genome shotgun (WGS) entry which is preliminary data.</text>
</comment>
<dbReference type="Proteomes" id="UP000001338">
    <property type="component" value="Unassembled WGS sequence"/>
</dbReference>
<evidence type="ECO:0000313" key="2">
    <source>
        <dbReference type="EMBL" id="EKR66179.1"/>
    </source>
</evidence>
<sequence length="136" mass="15732">MNKASNIKSNKKSKVERQMEKLSNQLQQKEIKPMEYAENFPMKVGRYSKAAVVGTAVAGYKKKYGVKAYKEIQDDFDAIINVVRHFVIGYMTNLKDAYEALEQVKGGKKAFGLLTQRAIDESLRVYPWLDDEYYQY</sequence>
<evidence type="ECO:0000313" key="3">
    <source>
        <dbReference type="Proteomes" id="UP000001338"/>
    </source>
</evidence>
<dbReference type="RefSeq" id="WP_004498005.1">
    <property type="nucleotide sequence ID" value="NZ_AFLV02000008.1"/>
</dbReference>